<dbReference type="Proteomes" id="UP000657918">
    <property type="component" value="Chromosome 16"/>
</dbReference>
<evidence type="ECO:0000313" key="1">
    <source>
        <dbReference type="EMBL" id="KAF9664415.1"/>
    </source>
</evidence>
<proteinExistence type="predicted"/>
<dbReference type="AlphaFoldDB" id="A0A835MFR0"/>
<comment type="caution">
    <text evidence="1">The sequence shown here is derived from an EMBL/GenBank/DDBJ whole genome shotgun (WGS) entry which is preliminary data.</text>
</comment>
<gene>
    <name evidence="1" type="ORF">SADUNF_Sadunf16G0016600</name>
</gene>
<keyword evidence="2" id="KW-1185">Reference proteome</keyword>
<reference evidence="1 2" key="1">
    <citation type="submission" date="2020-10" db="EMBL/GenBank/DDBJ databases">
        <title>Plant Genome Project.</title>
        <authorList>
            <person name="Zhang R.-G."/>
        </authorList>
    </citation>
    <scope>NUCLEOTIDE SEQUENCE [LARGE SCALE GENOMIC DNA]</scope>
    <source>
        <strain evidence="1">FAFU-HL-1</strain>
        <tissue evidence="1">Leaf</tissue>
    </source>
</reference>
<sequence>MKGQSTLEQCQLPTPIVQETHEMIASNFPLLIMGILQLDGSAVHAQGEIIEYYSSYSQRSFKNFLTKSSLPLEMIAEILIRLPEKGTSLLQLVKYLKVIGLSKAELIEIRKIVSTKVFSRVCFGAALASYNFAATVINFSVVRRKKIINTPPKTISYPKSHLMFEEKSFAQGLSLA</sequence>
<dbReference type="EMBL" id="JADGMS010000016">
    <property type="protein sequence ID" value="KAF9664415.1"/>
    <property type="molecule type" value="Genomic_DNA"/>
</dbReference>
<protein>
    <submittedName>
        <fullName evidence="1">Uncharacterized protein</fullName>
    </submittedName>
</protein>
<name>A0A835MFR0_9ROSI</name>
<evidence type="ECO:0000313" key="2">
    <source>
        <dbReference type="Proteomes" id="UP000657918"/>
    </source>
</evidence>
<accession>A0A835MFR0</accession>
<organism evidence="1 2">
    <name type="scientific">Salix dunnii</name>
    <dbReference type="NCBI Taxonomy" id="1413687"/>
    <lineage>
        <taxon>Eukaryota</taxon>
        <taxon>Viridiplantae</taxon>
        <taxon>Streptophyta</taxon>
        <taxon>Embryophyta</taxon>
        <taxon>Tracheophyta</taxon>
        <taxon>Spermatophyta</taxon>
        <taxon>Magnoliopsida</taxon>
        <taxon>eudicotyledons</taxon>
        <taxon>Gunneridae</taxon>
        <taxon>Pentapetalae</taxon>
        <taxon>rosids</taxon>
        <taxon>fabids</taxon>
        <taxon>Malpighiales</taxon>
        <taxon>Salicaceae</taxon>
        <taxon>Saliceae</taxon>
        <taxon>Salix</taxon>
    </lineage>
</organism>